<dbReference type="EMBL" id="JBJHZX010000022">
    <property type="protein sequence ID" value="MFL0196808.1"/>
    <property type="molecule type" value="Genomic_DNA"/>
</dbReference>
<dbReference type="Pfam" id="PF00011">
    <property type="entry name" value="HSP20"/>
    <property type="match status" value="1"/>
</dbReference>
<dbReference type="InterPro" id="IPR008978">
    <property type="entry name" value="HSP20-like_chaperone"/>
</dbReference>
<comment type="caution">
    <text evidence="4">The sequence shown here is derived from an EMBL/GenBank/DDBJ whole genome shotgun (WGS) entry which is preliminary data.</text>
</comment>
<dbReference type="PROSITE" id="PS01031">
    <property type="entry name" value="SHSP"/>
    <property type="match status" value="1"/>
</dbReference>
<proteinExistence type="inferred from homology"/>
<dbReference type="Proteomes" id="UP001623660">
    <property type="component" value="Unassembled WGS sequence"/>
</dbReference>
<reference evidence="4 5" key="1">
    <citation type="submission" date="2024-11" db="EMBL/GenBank/DDBJ databases">
        <authorList>
            <person name="Heng Y.C."/>
            <person name="Lim A.C.H."/>
            <person name="Lee J.K.Y."/>
            <person name="Kittelmann S."/>
        </authorList>
    </citation>
    <scope>NUCLEOTIDE SEQUENCE [LARGE SCALE GENOMIC DNA]</scope>
    <source>
        <strain evidence="4 5">WILCCON 0269</strain>
    </source>
</reference>
<name>A0ABW8SNN6_9CLOT</name>
<protein>
    <submittedName>
        <fullName evidence="4">Hsp20/alpha crystallin family protein</fullName>
    </submittedName>
</protein>
<keyword evidence="5" id="KW-1185">Reference proteome</keyword>
<feature type="domain" description="SHSP" evidence="3">
    <location>
        <begin position="101"/>
        <end position="207"/>
    </location>
</feature>
<accession>A0ABW8SNN6</accession>
<gene>
    <name evidence="4" type="ORF">ACJDU8_14760</name>
</gene>
<dbReference type="InterPro" id="IPR002068">
    <property type="entry name" value="A-crystallin/Hsp20_dom"/>
</dbReference>
<dbReference type="Gene3D" id="2.60.40.790">
    <property type="match status" value="1"/>
</dbReference>
<dbReference type="CDD" id="cd00298">
    <property type="entry name" value="ACD_sHsps_p23-like"/>
    <property type="match status" value="1"/>
</dbReference>
<comment type="similarity">
    <text evidence="1 2">Belongs to the small heat shock protein (HSP20) family.</text>
</comment>
<organism evidence="4 5">
    <name type="scientific">Candidatus Clostridium eludens</name>
    <dbReference type="NCBI Taxonomy" id="3381663"/>
    <lineage>
        <taxon>Bacteria</taxon>
        <taxon>Bacillati</taxon>
        <taxon>Bacillota</taxon>
        <taxon>Clostridia</taxon>
        <taxon>Eubacteriales</taxon>
        <taxon>Clostridiaceae</taxon>
        <taxon>Clostridium</taxon>
    </lineage>
</organism>
<evidence type="ECO:0000313" key="4">
    <source>
        <dbReference type="EMBL" id="MFL0196808.1"/>
    </source>
</evidence>
<evidence type="ECO:0000259" key="3">
    <source>
        <dbReference type="PROSITE" id="PS01031"/>
    </source>
</evidence>
<sequence length="208" mass="22469">MQINTNTFNQQGVNAQQLKFIPMSSNISNSGAAVNYGITAYPGLNNTFGTPQAMANQMINSQIGLSPYQMVTTPYIFASQANQMASGVFNNMICHHHHPMIHSITVQPTIDISETSSDIMVSAYVSNSAINDLKLNVTDDSLTISGTLLNGSNQFVLNRTIPLSTSIRAEAVDATLQSGVLEIRLPKSEKSNRVAQTCKNTNAIMINS</sequence>
<evidence type="ECO:0000256" key="2">
    <source>
        <dbReference type="RuleBase" id="RU003616"/>
    </source>
</evidence>
<dbReference type="SUPFAM" id="SSF49764">
    <property type="entry name" value="HSP20-like chaperones"/>
    <property type="match status" value="1"/>
</dbReference>
<dbReference type="RefSeq" id="WP_406792914.1">
    <property type="nucleotide sequence ID" value="NZ_JBJHZX010000022.1"/>
</dbReference>
<evidence type="ECO:0000256" key="1">
    <source>
        <dbReference type="PROSITE-ProRule" id="PRU00285"/>
    </source>
</evidence>
<evidence type="ECO:0000313" key="5">
    <source>
        <dbReference type="Proteomes" id="UP001623660"/>
    </source>
</evidence>